<sequence>MPPLDLSADEVLTTTRAVRKRLDLTRPVERGLLEECLELATQAPTGRNRQRWDFVLVTDPGKRAALAGLYRLGLARPRQRVVRDGINRGDPVRGARITDSAQYLFDHLHEVPVLLIPCIGVQGRHENDSHVGQANTWGSVLPAVWQFMLAARSRGLGTAWTTPHLHYEREAAELLGIPYETVLQTALIPVAHTIGTDFRPGPRVGAERIAHWDSW</sequence>
<proteinExistence type="inferred from homology"/>
<evidence type="ECO:0000259" key="3">
    <source>
        <dbReference type="Pfam" id="PF00881"/>
    </source>
</evidence>
<dbReference type="InterPro" id="IPR029479">
    <property type="entry name" value="Nitroreductase"/>
</dbReference>
<dbReference type="EMBL" id="JBHSKP010000010">
    <property type="protein sequence ID" value="MFC5153463.1"/>
    <property type="molecule type" value="Genomic_DNA"/>
</dbReference>
<dbReference type="CDD" id="cd02062">
    <property type="entry name" value="Nitro_FMN_reductase"/>
    <property type="match status" value="1"/>
</dbReference>
<protein>
    <submittedName>
        <fullName evidence="4">Nitroreductase family protein</fullName>
    </submittedName>
</protein>
<dbReference type="PANTHER" id="PTHR43673">
    <property type="entry name" value="NAD(P)H NITROREDUCTASE YDGI-RELATED"/>
    <property type="match status" value="1"/>
</dbReference>
<name>A0ABW0AL99_9ACTN</name>
<dbReference type="SUPFAM" id="SSF55469">
    <property type="entry name" value="FMN-dependent nitroreductase-like"/>
    <property type="match status" value="1"/>
</dbReference>
<dbReference type="InterPro" id="IPR000415">
    <property type="entry name" value="Nitroreductase-like"/>
</dbReference>
<gene>
    <name evidence="4" type="ORF">ACFPRH_17145</name>
</gene>
<dbReference type="PANTHER" id="PTHR43673:SF10">
    <property type="entry name" value="NADH DEHYDROGENASE_NAD(P)H NITROREDUCTASE XCC3605-RELATED"/>
    <property type="match status" value="1"/>
</dbReference>
<evidence type="ECO:0000313" key="5">
    <source>
        <dbReference type="Proteomes" id="UP001596160"/>
    </source>
</evidence>
<comment type="similarity">
    <text evidence="1">Belongs to the nitroreductase family.</text>
</comment>
<reference evidence="5" key="1">
    <citation type="journal article" date="2019" name="Int. J. Syst. Evol. Microbiol.">
        <title>The Global Catalogue of Microorganisms (GCM) 10K type strain sequencing project: providing services to taxonomists for standard genome sequencing and annotation.</title>
        <authorList>
            <consortium name="The Broad Institute Genomics Platform"/>
            <consortium name="The Broad Institute Genome Sequencing Center for Infectious Disease"/>
            <person name="Wu L."/>
            <person name="Ma J."/>
        </authorList>
    </citation>
    <scope>NUCLEOTIDE SEQUENCE [LARGE SCALE GENOMIC DNA]</scope>
    <source>
        <strain evidence="5">PCU 266</strain>
    </source>
</reference>
<dbReference type="Pfam" id="PF00881">
    <property type="entry name" value="Nitroreductase"/>
    <property type="match status" value="1"/>
</dbReference>
<dbReference type="RefSeq" id="WP_344479371.1">
    <property type="nucleotide sequence ID" value="NZ_BAAASB010000012.1"/>
</dbReference>
<evidence type="ECO:0000256" key="2">
    <source>
        <dbReference type="ARBA" id="ARBA00023002"/>
    </source>
</evidence>
<feature type="domain" description="Nitroreductase" evidence="3">
    <location>
        <begin position="15"/>
        <end position="184"/>
    </location>
</feature>
<keyword evidence="2" id="KW-0560">Oxidoreductase</keyword>
<evidence type="ECO:0000256" key="1">
    <source>
        <dbReference type="ARBA" id="ARBA00007118"/>
    </source>
</evidence>
<dbReference type="Gene3D" id="3.40.109.10">
    <property type="entry name" value="NADH Oxidase"/>
    <property type="match status" value="1"/>
</dbReference>
<evidence type="ECO:0000313" key="4">
    <source>
        <dbReference type="EMBL" id="MFC5153463.1"/>
    </source>
</evidence>
<comment type="caution">
    <text evidence="4">The sequence shown here is derived from an EMBL/GenBank/DDBJ whole genome shotgun (WGS) entry which is preliminary data.</text>
</comment>
<keyword evidence="5" id="KW-1185">Reference proteome</keyword>
<organism evidence="4 5">
    <name type="scientific">Streptomyces amakusaensis</name>
    <dbReference type="NCBI Taxonomy" id="67271"/>
    <lineage>
        <taxon>Bacteria</taxon>
        <taxon>Bacillati</taxon>
        <taxon>Actinomycetota</taxon>
        <taxon>Actinomycetes</taxon>
        <taxon>Kitasatosporales</taxon>
        <taxon>Streptomycetaceae</taxon>
        <taxon>Streptomyces</taxon>
    </lineage>
</organism>
<dbReference type="Proteomes" id="UP001596160">
    <property type="component" value="Unassembled WGS sequence"/>
</dbReference>
<accession>A0ABW0AL99</accession>